<reference evidence="2 3" key="1">
    <citation type="submission" date="2013-12" db="EMBL/GenBank/DDBJ databases">
        <title>Genome and proteome characterization of Caldibacillus debilis GB1 derived from a cellulolytic aero-tolerant co-culture.</title>
        <authorList>
            <person name="Wushke S.T."/>
            <person name="Zhang X."/>
            <person name="Fristensky B."/>
            <person name="Wilkins J.A."/>
            <person name="Levin D.B."/>
            <person name="Sparling R."/>
        </authorList>
    </citation>
    <scope>NUCLEOTIDE SEQUENCE [LARGE SCALE GENOMIC DNA]</scope>
    <source>
        <strain evidence="2 3">GB1</strain>
    </source>
</reference>
<protein>
    <submittedName>
        <fullName evidence="2">Uncharacterized protein</fullName>
    </submittedName>
</protein>
<proteinExistence type="predicted"/>
<dbReference type="EMBL" id="AZRV01000023">
    <property type="protein sequence ID" value="RKO62305.1"/>
    <property type="molecule type" value="Genomic_DNA"/>
</dbReference>
<dbReference type="AlphaFoldDB" id="A0A420VFH2"/>
<evidence type="ECO:0000313" key="2">
    <source>
        <dbReference type="EMBL" id="RKO62305.1"/>
    </source>
</evidence>
<sequence>MPFRKKNFFRERGKISWANREGRRVRFEKGLQTEKMGRFNPPKPERKCWPTESALEQTMEMHGNKTRTWKTAEARRKKGRLKTTAAILTLSRAENELQGQNSEKSSGAFHETCSMVLIRSFSVISSFKRTSRMISASGVPPGSRVKTASGKWFLRSWKMVFFPEPSIPVSVTYFLSGILLFFNIVTKAVEKDGKFFDFIFRCRRIDV</sequence>
<gene>
    <name evidence="2" type="ORF">Cdeb_01041</name>
</gene>
<evidence type="ECO:0000313" key="3">
    <source>
        <dbReference type="Proteomes" id="UP000286235"/>
    </source>
</evidence>
<name>A0A420VFH2_9BACI</name>
<organism evidence="2 3">
    <name type="scientific">Caldibacillus debilis GB1</name>
    <dbReference type="NCBI Taxonomy" id="1339248"/>
    <lineage>
        <taxon>Bacteria</taxon>
        <taxon>Bacillati</taxon>
        <taxon>Bacillota</taxon>
        <taxon>Bacilli</taxon>
        <taxon>Bacillales</taxon>
        <taxon>Bacillaceae</taxon>
        <taxon>Caldibacillus</taxon>
    </lineage>
</organism>
<comment type="caution">
    <text evidence="2">The sequence shown here is derived from an EMBL/GenBank/DDBJ whole genome shotgun (WGS) entry which is preliminary data.</text>
</comment>
<accession>A0A420VFH2</accession>
<keyword evidence="1" id="KW-1133">Transmembrane helix</keyword>
<keyword evidence="3" id="KW-1185">Reference proteome</keyword>
<keyword evidence="1" id="KW-0472">Membrane</keyword>
<feature type="transmembrane region" description="Helical" evidence="1">
    <location>
        <begin position="165"/>
        <end position="185"/>
    </location>
</feature>
<keyword evidence="1" id="KW-0812">Transmembrane</keyword>
<evidence type="ECO:0000256" key="1">
    <source>
        <dbReference type="SAM" id="Phobius"/>
    </source>
</evidence>
<dbReference type="Proteomes" id="UP000286235">
    <property type="component" value="Unassembled WGS sequence"/>
</dbReference>